<gene>
    <name evidence="5" type="ORF">E4021_04685</name>
</gene>
<dbReference type="InterPro" id="IPR028082">
    <property type="entry name" value="Peripla_BP_I"/>
</dbReference>
<dbReference type="PROSITE" id="PS50932">
    <property type="entry name" value="HTH_LACI_2"/>
    <property type="match status" value="1"/>
</dbReference>
<keyword evidence="2" id="KW-0238">DNA-binding</keyword>
<keyword evidence="3" id="KW-0804">Transcription</keyword>
<proteinExistence type="predicted"/>
<sequence length="341" mass="37258">MRKKAVTIYDIAERLKLSPSTVSRGLRNDPRINKETRRLISETAGLLNYHPNRVAAGLRGGSTRTIGVIVPRIGRNFFAKAISGIEEVARERGFQVIITQSNEKLSTEMENVAALTAARVDGIIASVTVETVEAVHFANLQKQQFPLVFFDRVAGDFPVHRVVLDDYGSARGAVEHLIEGGARRIAHLGGPQSLNVFTNRYAGYRAALAAAQQEVGEEYVDLNCINEEQGYAAAKRLLELPNPPDAIFSASDYAALGVFHYCRENGIVIPDQLCVVSFANEIFTSLMSPALSSVEQNSEKMGAAAAELLFKQIDSRDKPMDMGEIIIPGELRIRASSLKGD</sequence>
<evidence type="ECO:0000256" key="1">
    <source>
        <dbReference type="ARBA" id="ARBA00023015"/>
    </source>
</evidence>
<dbReference type="PANTHER" id="PTHR30146:SF109">
    <property type="entry name" value="HTH-TYPE TRANSCRIPTIONAL REGULATOR GALS"/>
    <property type="match status" value="1"/>
</dbReference>
<dbReference type="Proteomes" id="UP000308528">
    <property type="component" value="Unassembled WGS sequence"/>
</dbReference>
<dbReference type="CDD" id="cd01392">
    <property type="entry name" value="HTH_LacI"/>
    <property type="match status" value="1"/>
</dbReference>
<comment type="caution">
    <text evidence="5">The sequence shown here is derived from an EMBL/GenBank/DDBJ whole genome shotgun (WGS) entry which is preliminary data.</text>
</comment>
<reference evidence="5 6" key="1">
    <citation type="submission" date="2019-04" db="EMBL/GenBank/DDBJ databases">
        <title>Lewinella litorea sp. nov., isolated from a marine sand.</title>
        <authorList>
            <person name="Yoon J.-H."/>
        </authorList>
    </citation>
    <scope>NUCLEOTIDE SEQUENCE [LARGE SCALE GENOMIC DNA]</scope>
    <source>
        <strain evidence="5 6">HSMS-39</strain>
    </source>
</reference>
<dbReference type="Gene3D" id="1.10.260.40">
    <property type="entry name" value="lambda repressor-like DNA-binding domains"/>
    <property type="match status" value="1"/>
</dbReference>
<evidence type="ECO:0000256" key="2">
    <source>
        <dbReference type="ARBA" id="ARBA00023125"/>
    </source>
</evidence>
<keyword evidence="6" id="KW-1185">Reference proteome</keyword>
<evidence type="ECO:0000256" key="3">
    <source>
        <dbReference type="ARBA" id="ARBA00023163"/>
    </source>
</evidence>
<dbReference type="SUPFAM" id="SSF47413">
    <property type="entry name" value="lambda repressor-like DNA-binding domains"/>
    <property type="match status" value="1"/>
</dbReference>
<dbReference type="Gene3D" id="3.40.50.2300">
    <property type="match status" value="2"/>
</dbReference>
<dbReference type="AlphaFoldDB" id="A0A4S4NZZ8"/>
<feature type="domain" description="HTH lacI-type" evidence="4">
    <location>
        <begin position="6"/>
        <end position="60"/>
    </location>
</feature>
<evidence type="ECO:0000259" key="4">
    <source>
        <dbReference type="PROSITE" id="PS50932"/>
    </source>
</evidence>
<dbReference type="InterPro" id="IPR010982">
    <property type="entry name" value="Lambda_DNA-bd_dom_sf"/>
</dbReference>
<dbReference type="PANTHER" id="PTHR30146">
    <property type="entry name" value="LACI-RELATED TRANSCRIPTIONAL REPRESSOR"/>
    <property type="match status" value="1"/>
</dbReference>
<dbReference type="GO" id="GO:0000976">
    <property type="term" value="F:transcription cis-regulatory region binding"/>
    <property type="evidence" value="ECO:0007669"/>
    <property type="project" value="TreeGrafter"/>
</dbReference>
<dbReference type="Pfam" id="PF13377">
    <property type="entry name" value="Peripla_BP_3"/>
    <property type="match status" value="1"/>
</dbReference>
<dbReference type="RefSeq" id="WP_136456826.1">
    <property type="nucleotide sequence ID" value="NZ_SRSF01000001.1"/>
</dbReference>
<evidence type="ECO:0000313" key="6">
    <source>
        <dbReference type="Proteomes" id="UP000308528"/>
    </source>
</evidence>
<dbReference type="InterPro" id="IPR000843">
    <property type="entry name" value="HTH_LacI"/>
</dbReference>
<dbReference type="SMART" id="SM00354">
    <property type="entry name" value="HTH_LACI"/>
    <property type="match status" value="1"/>
</dbReference>
<accession>A0A4S4NZZ8</accession>
<dbReference type="OrthoDB" id="891936at2"/>
<evidence type="ECO:0000313" key="5">
    <source>
        <dbReference type="EMBL" id="THH41890.1"/>
    </source>
</evidence>
<dbReference type="SUPFAM" id="SSF53822">
    <property type="entry name" value="Periplasmic binding protein-like I"/>
    <property type="match status" value="1"/>
</dbReference>
<name>A0A4S4NZZ8_9BACT</name>
<organism evidence="5 6">
    <name type="scientific">Neolewinella litorea</name>
    <dbReference type="NCBI Taxonomy" id="2562452"/>
    <lineage>
        <taxon>Bacteria</taxon>
        <taxon>Pseudomonadati</taxon>
        <taxon>Bacteroidota</taxon>
        <taxon>Saprospiria</taxon>
        <taxon>Saprospirales</taxon>
        <taxon>Lewinellaceae</taxon>
        <taxon>Neolewinella</taxon>
    </lineage>
</organism>
<dbReference type="CDD" id="cd06267">
    <property type="entry name" value="PBP1_LacI_sugar_binding-like"/>
    <property type="match status" value="1"/>
</dbReference>
<dbReference type="EMBL" id="SRSF01000001">
    <property type="protein sequence ID" value="THH41890.1"/>
    <property type="molecule type" value="Genomic_DNA"/>
</dbReference>
<protein>
    <submittedName>
        <fullName evidence="5">LacI family transcriptional regulator</fullName>
    </submittedName>
</protein>
<dbReference type="Pfam" id="PF00356">
    <property type="entry name" value="LacI"/>
    <property type="match status" value="1"/>
</dbReference>
<dbReference type="GO" id="GO:0003700">
    <property type="term" value="F:DNA-binding transcription factor activity"/>
    <property type="evidence" value="ECO:0007669"/>
    <property type="project" value="TreeGrafter"/>
</dbReference>
<keyword evidence="1" id="KW-0805">Transcription regulation</keyword>
<dbReference type="InterPro" id="IPR046335">
    <property type="entry name" value="LacI/GalR-like_sensor"/>
</dbReference>